<organism evidence="1">
    <name type="scientific">Loa loa</name>
    <name type="common">Eye worm</name>
    <name type="synonym">Filaria loa</name>
    <dbReference type="NCBI Taxonomy" id="7209"/>
    <lineage>
        <taxon>Eukaryota</taxon>
        <taxon>Metazoa</taxon>
        <taxon>Ecdysozoa</taxon>
        <taxon>Nematoda</taxon>
        <taxon>Chromadorea</taxon>
        <taxon>Rhabditida</taxon>
        <taxon>Spirurina</taxon>
        <taxon>Spiruromorpha</taxon>
        <taxon>Filarioidea</taxon>
        <taxon>Onchocercidae</taxon>
        <taxon>Loa</taxon>
    </lineage>
</organism>
<dbReference type="EMBL" id="JH712426">
    <property type="protein sequence ID" value="EFO16526.1"/>
    <property type="molecule type" value="Genomic_DNA"/>
</dbReference>
<evidence type="ECO:0000313" key="1">
    <source>
        <dbReference type="EMBL" id="EFO16526.1"/>
    </source>
</evidence>
<dbReference type="KEGG" id="loa:LOAG_11979"/>
<dbReference type="GeneID" id="9949440"/>
<dbReference type="InParanoid" id="A0A1S0TMK5"/>
<sequence length="160" mass="18052">MSDSGSTNSDTSLCSSKNTNCYRNLEYEEKEAPIDDSTSTFGSGTISVKRDIKDDSLFSTEITSDTVNPTRWKNDCHSKYCSENEGQKINGNTNLENNVQFMENLSHEISHFSANQILLDETKDQTSYIVPTLVADNTRRRQMSSYEKMMALTCQKCGQK</sequence>
<reference evidence="1" key="1">
    <citation type="submission" date="2012-04" db="EMBL/GenBank/DDBJ databases">
        <title>The Genome Sequence of Loa loa.</title>
        <authorList>
            <consortium name="The Broad Institute Genome Sequencing Platform"/>
            <consortium name="Broad Institute Genome Sequencing Center for Infectious Disease"/>
            <person name="Nutman T.B."/>
            <person name="Fink D.L."/>
            <person name="Russ C."/>
            <person name="Young S."/>
            <person name="Zeng Q."/>
            <person name="Gargeya S."/>
            <person name="Alvarado L."/>
            <person name="Berlin A."/>
            <person name="Chapman S.B."/>
            <person name="Chen Z."/>
            <person name="Freedman E."/>
            <person name="Gellesch M."/>
            <person name="Goldberg J."/>
            <person name="Griggs A."/>
            <person name="Gujja S."/>
            <person name="Heilman E.R."/>
            <person name="Heiman D."/>
            <person name="Howarth C."/>
            <person name="Mehta T."/>
            <person name="Neiman D."/>
            <person name="Pearson M."/>
            <person name="Roberts A."/>
            <person name="Saif S."/>
            <person name="Shea T."/>
            <person name="Shenoy N."/>
            <person name="Sisk P."/>
            <person name="Stolte C."/>
            <person name="Sykes S."/>
            <person name="White J."/>
            <person name="Yandava C."/>
            <person name="Haas B."/>
            <person name="Henn M.R."/>
            <person name="Nusbaum C."/>
            <person name="Birren B."/>
        </authorList>
    </citation>
    <scope>NUCLEOTIDE SEQUENCE [LARGE SCALE GENOMIC DNA]</scope>
</reference>
<proteinExistence type="predicted"/>
<protein>
    <submittedName>
        <fullName evidence="1">Uncharacterized protein</fullName>
    </submittedName>
</protein>
<dbReference type="CTD" id="9949440"/>
<gene>
    <name evidence="1" type="ORF">LOAG_11979</name>
</gene>
<name>A0A1S0TMK5_LOALO</name>
<dbReference type="AlphaFoldDB" id="A0A1S0TMK5"/>
<accession>A0A1S0TMK5</accession>
<dbReference type="RefSeq" id="XP_003147543.1">
    <property type="nucleotide sequence ID" value="XM_003147495.1"/>
</dbReference>
<dbReference type="OrthoDB" id="5865091at2759"/>